<evidence type="ECO:0008006" key="3">
    <source>
        <dbReference type="Google" id="ProtNLM"/>
    </source>
</evidence>
<organism evidence="1 2">
    <name type="scientific">Anaerobaca lacustris</name>
    <dbReference type="NCBI Taxonomy" id="3044600"/>
    <lineage>
        <taxon>Bacteria</taxon>
        <taxon>Pseudomonadati</taxon>
        <taxon>Planctomycetota</taxon>
        <taxon>Phycisphaerae</taxon>
        <taxon>Sedimentisphaerales</taxon>
        <taxon>Anaerobacaceae</taxon>
        <taxon>Anaerobaca</taxon>
    </lineage>
</organism>
<evidence type="ECO:0000313" key="2">
    <source>
        <dbReference type="Proteomes" id="UP001431776"/>
    </source>
</evidence>
<gene>
    <name evidence="1" type="ORF">QJ522_15065</name>
</gene>
<evidence type="ECO:0000313" key="1">
    <source>
        <dbReference type="EMBL" id="MDI6450380.1"/>
    </source>
</evidence>
<dbReference type="Proteomes" id="UP001431776">
    <property type="component" value="Unassembled WGS sequence"/>
</dbReference>
<keyword evidence="2" id="KW-1185">Reference proteome</keyword>
<dbReference type="EMBL" id="JASCXX010000019">
    <property type="protein sequence ID" value="MDI6450380.1"/>
    <property type="molecule type" value="Genomic_DNA"/>
</dbReference>
<reference evidence="1" key="1">
    <citation type="submission" date="2023-05" db="EMBL/GenBank/DDBJ databases">
        <title>Anaerotaeda fermentans gen. nov., sp. nov., a novel anaerobic planctomycete of the new family within the order Sedimentisphaerales isolated from Taman Peninsula, Russia.</title>
        <authorList>
            <person name="Khomyakova M.A."/>
            <person name="Merkel A.Y."/>
            <person name="Slobodkin A.I."/>
        </authorList>
    </citation>
    <scope>NUCLEOTIDE SEQUENCE</scope>
    <source>
        <strain evidence="1">M17dextr</strain>
    </source>
</reference>
<comment type="caution">
    <text evidence="1">The sequence shown here is derived from an EMBL/GenBank/DDBJ whole genome shotgun (WGS) entry which is preliminary data.</text>
</comment>
<name>A0AAW6U0L4_9BACT</name>
<dbReference type="RefSeq" id="WP_349245790.1">
    <property type="nucleotide sequence ID" value="NZ_JASCXX010000019.1"/>
</dbReference>
<proteinExistence type="predicted"/>
<dbReference type="AlphaFoldDB" id="A0AAW6U0L4"/>
<accession>A0AAW6U0L4</accession>
<protein>
    <recommendedName>
        <fullName evidence="3">4Fe-4S ferredoxin-type domain-containing protein</fullName>
    </recommendedName>
</protein>
<sequence length="69" mass="7911">MNTGSIKRRLRVCKGCAYLCTGCPHALPCVRQGQKVRPTECYVCWHNQGTMLPKDCRLRRTPVRQKVHA</sequence>